<evidence type="ECO:0000313" key="7">
    <source>
        <dbReference type="Proteomes" id="UP000238176"/>
    </source>
</evidence>
<dbReference type="SUPFAM" id="SSF53067">
    <property type="entry name" value="Actin-like ATPase domain"/>
    <property type="match status" value="1"/>
</dbReference>
<dbReference type="InterPro" id="IPR043129">
    <property type="entry name" value="ATPase_NBD"/>
</dbReference>
<dbReference type="Pfam" id="PF00012">
    <property type="entry name" value="HSP70"/>
    <property type="match status" value="1"/>
</dbReference>
<name>A0A2T0UHI3_9ACTN</name>
<dbReference type="InterPro" id="IPR005543">
    <property type="entry name" value="PASTA_dom"/>
</dbReference>
<feature type="compositionally biased region" description="Low complexity" evidence="4">
    <location>
        <begin position="348"/>
        <end position="367"/>
    </location>
</feature>
<proteinExistence type="predicted"/>
<organism evidence="6 7">
    <name type="scientific">Glycomyces artemisiae</name>
    <dbReference type="NCBI Taxonomy" id="1076443"/>
    <lineage>
        <taxon>Bacteria</taxon>
        <taxon>Bacillati</taxon>
        <taxon>Actinomycetota</taxon>
        <taxon>Actinomycetes</taxon>
        <taxon>Glycomycetales</taxon>
        <taxon>Glycomycetaceae</taxon>
        <taxon>Glycomyces</taxon>
    </lineage>
</organism>
<dbReference type="SMART" id="SM00740">
    <property type="entry name" value="PASTA"/>
    <property type="match status" value="1"/>
</dbReference>
<keyword evidence="7" id="KW-1185">Reference proteome</keyword>
<reference evidence="6 7" key="1">
    <citation type="submission" date="2018-03" db="EMBL/GenBank/DDBJ databases">
        <title>Genomic Encyclopedia of Type Strains, Phase III (KMG-III): the genomes of soil and plant-associated and newly described type strains.</title>
        <authorList>
            <person name="Whitman W."/>
        </authorList>
    </citation>
    <scope>NUCLEOTIDE SEQUENCE [LARGE SCALE GENOMIC DNA]</scope>
    <source>
        <strain evidence="6 7">CGMCC 4.7067</strain>
    </source>
</reference>
<keyword evidence="3" id="KW-0143">Chaperone</keyword>
<sequence length="489" mass="50285">MQHNPAMAAIGVELGGPNVTLSIRRGDQETEIRCLDGETALEAVLGRVRDARDEAAGAVPAAVGFAVPASWGAARRQELVYLAGEAGLGAVEVMAGPEAAAVCYVEGLGRELETGAGLVVCDLGANTFDVTVVVRGEDEFQHRASASTAAVGGREFDQLLFAYLSGRYRDTDPDFWDRVDSPGTAEDEALRAALLAEIRNARELISKRPRAGVPLPIGERDLHLTRDELESCIAELVDQAADLAVAAIAEADTAVTGLILVGGASRTPLLASALAARTGLDPVLPAFPEAAAADGARLVALANAPVAEAQGRPRKKRRLVVLAAVLVPLVAAGAVYGNQLGDDDRPEATASESPEPTATAASEAPTSPDEEGDTGGTGGQEAPGSPNAVESEAAEEETESDPTTEADEAPTSGAVPEVTGLIANEAESALNGAGFGEVAREGEQEGLFGPYYDDCEVIGQDPAAGEERAFADTITITYSYSGSDPAVCD</sequence>
<dbReference type="RefSeq" id="WP_106365340.1">
    <property type="nucleotide sequence ID" value="NZ_PVTJ01000007.1"/>
</dbReference>
<evidence type="ECO:0000256" key="1">
    <source>
        <dbReference type="ARBA" id="ARBA00022741"/>
    </source>
</evidence>
<dbReference type="GO" id="GO:0005524">
    <property type="term" value="F:ATP binding"/>
    <property type="evidence" value="ECO:0007669"/>
    <property type="project" value="UniProtKB-KW"/>
</dbReference>
<dbReference type="CDD" id="cd06577">
    <property type="entry name" value="PASTA_pknB"/>
    <property type="match status" value="1"/>
</dbReference>
<dbReference type="PANTHER" id="PTHR42749:SF1">
    <property type="entry name" value="CELL SHAPE-DETERMINING PROTEIN MREB"/>
    <property type="match status" value="1"/>
</dbReference>
<dbReference type="Proteomes" id="UP000238176">
    <property type="component" value="Unassembled WGS sequence"/>
</dbReference>
<dbReference type="GO" id="GO:0140662">
    <property type="term" value="F:ATP-dependent protein folding chaperone"/>
    <property type="evidence" value="ECO:0007669"/>
    <property type="project" value="InterPro"/>
</dbReference>
<dbReference type="PROSITE" id="PS51178">
    <property type="entry name" value="PASTA"/>
    <property type="match status" value="1"/>
</dbReference>
<evidence type="ECO:0000259" key="5">
    <source>
        <dbReference type="PROSITE" id="PS51178"/>
    </source>
</evidence>
<dbReference type="Pfam" id="PF03793">
    <property type="entry name" value="PASTA"/>
    <property type="match status" value="1"/>
</dbReference>
<gene>
    <name evidence="6" type="ORF">B0I28_107192</name>
</gene>
<dbReference type="Gene3D" id="3.90.640.10">
    <property type="entry name" value="Actin, Chain A, domain 4"/>
    <property type="match status" value="1"/>
</dbReference>
<feature type="compositionally biased region" description="Acidic residues" evidence="4">
    <location>
        <begin position="392"/>
        <end position="408"/>
    </location>
</feature>
<keyword evidence="2" id="KW-0067">ATP-binding</keyword>
<dbReference type="EMBL" id="PVTJ01000007">
    <property type="protein sequence ID" value="PRY57344.1"/>
    <property type="molecule type" value="Genomic_DNA"/>
</dbReference>
<dbReference type="AlphaFoldDB" id="A0A2T0UHI3"/>
<feature type="domain" description="PASTA" evidence="5">
    <location>
        <begin position="409"/>
        <end position="480"/>
    </location>
</feature>
<evidence type="ECO:0000256" key="4">
    <source>
        <dbReference type="SAM" id="MobiDB-lite"/>
    </source>
</evidence>
<protein>
    <submittedName>
        <fullName evidence="6">PASTA domain-containing protein</fullName>
    </submittedName>
</protein>
<accession>A0A2T0UHI3</accession>
<dbReference type="CDD" id="cd10170">
    <property type="entry name" value="ASKHA_NBD_HSP70"/>
    <property type="match status" value="1"/>
</dbReference>
<comment type="caution">
    <text evidence="6">The sequence shown here is derived from an EMBL/GenBank/DDBJ whole genome shotgun (WGS) entry which is preliminary data.</text>
</comment>
<dbReference type="PANTHER" id="PTHR42749">
    <property type="entry name" value="CELL SHAPE-DETERMINING PROTEIN MREB"/>
    <property type="match status" value="1"/>
</dbReference>
<evidence type="ECO:0000256" key="2">
    <source>
        <dbReference type="ARBA" id="ARBA00022840"/>
    </source>
</evidence>
<dbReference type="OrthoDB" id="5171090at2"/>
<dbReference type="InterPro" id="IPR013126">
    <property type="entry name" value="Hsp_70_fam"/>
</dbReference>
<keyword evidence="1" id="KW-0547">Nucleotide-binding</keyword>
<dbReference type="Gene3D" id="3.30.10.20">
    <property type="match status" value="1"/>
</dbReference>
<evidence type="ECO:0000256" key="3">
    <source>
        <dbReference type="ARBA" id="ARBA00023186"/>
    </source>
</evidence>
<feature type="region of interest" description="Disordered" evidence="4">
    <location>
        <begin position="338"/>
        <end position="421"/>
    </location>
</feature>
<evidence type="ECO:0000313" key="6">
    <source>
        <dbReference type="EMBL" id="PRY57344.1"/>
    </source>
</evidence>
<dbReference type="Gene3D" id="3.30.420.40">
    <property type="match status" value="2"/>
</dbReference>